<protein>
    <recommendedName>
        <fullName evidence="3">DNA-binding protein</fullName>
    </recommendedName>
</protein>
<reference evidence="1 2" key="1">
    <citation type="submission" date="2017-11" db="EMBL/GenBank/DDBJ databases">
        <title>Draft genome sequence of Rhizobiales bacterium SY3-13.</title>
        <authorList>
            <person name="Sun C."/>
        </authorList>
    </citation>
    <scope>NUCLEOTIDE SEQUENCE [LARGE SCALE GENOMIC DNA]</scope>
    <source>
        <strain evidence="1 2">SY3-13</strain>
    </source>
</reference>
<comment type="caution">
    <text evidence="1">The sequence shown here is derived from an EMBL/GenBank/DDBJ whole genome shotgun (WGS) entry which is preliminary data.</text>
</comment>
<accession>A0A2M9G3Z2</accession>
<dbReference type="EMBL" id="PHIG01000026">
    <property type="protein sequence ID" value="PJK30433.1"/>
    <property type="molecule type" value="Genomic_DNA"/>
</dbReference>
<proteinExistence type="predicted"/>
<gene>
    <name evidence="1" type="ORF">CVT23_06715</name>
</gene>
<dbReference type="RefSeq" id="WP_109794926.1">
    <property type="nucleotide sequence ID" value="NZ_PHIG01000026.1"/>
</dbReference>
<keyword evidence="2" id="KW-1185">Reference proteome</keyword>
<organism evidence="1 2">
    <name type="scientific">Minwuia thermotolerans</name>
    <dbReference type="NCBI Taxonomy" id="2056226"/>
    <lineage>
        <taxon>Bacteria</taxon>
        <taxon>Pseudomonadati</taxon>
        <taxon>Pseudomonadota</taxon>
        <taxon>Alphaproteobacteria</taxon>
        <taxon>Minwuiales</taxon>
        <taxon>Minwuiaceae</taxon>
        <taxon>Minwuia</taxon>
    </lineage>
</organism>
<dbReference type="InterPro" id="IPR009061">
    <property type="entry name" value="DNA-bd_dom_put_sf"/>
</dbReference>
<sequence length="73" mass="8401">MRYLDRREAAEHLAKRGVRYSWRTLQKMATTGGGPLYRLCGGRALYLPNDLDDWLDQRMSAPRRSTSEVTDGN</sequence>
<evidence type="ECO:0008006" key="3">
    <source>
        <dbReference type="Google" id="ProtNLM"/>
    </source>
</evidence>
<dbReference type="Proteomes" id="UP000229498">
    <property type="component" value="Unassembled WGS sequence"/>
</dbReference>
<evidence type="ECO:0000313" key="1">
    <source>
        <dbReference type="EMBL" id="PJK30433.1"/>
    </source>
</evidence>
<dbReference type="OrthoDB" id="7364180at2"/>
<name>A0A2M9G3Z2_9PROT</name>
<evidence type="ECO:0000313" key="2">
    <source>
        <dbReference type="Proteomes" id="UP000229498"/>
    </source>
</evidence>
<dbReference type="AlphaFoldDB" id="A0A2M9G3Z2"/>
<dbReference type="SUPFAM" id="SSF46955">
    <property type="entry name" value="Putative DNA-binding domain"/>
    <property type="match status" value="1"/>
</dbReference>